<sequence length="350" mass="39105">MINLLCISSDLDIITYNMLGSLKSKGYNIYITYSTKNEHQKIEEIGCMGVKIFPLKGKLNIKNILLINKIIKKYQIQINYCLTSTGIANATIASTFRKIKTIAYRGTQAKIRPTDPTYYLGILNPKLNTVICETPDIKAQLNKYLSKKNLIVNPKPYKTDWVKNAILNPKELSGTPKNAFVVICIAKTKGRPHKGLSELIKGVHLLKNKTIHLLHIGDYDKSNYELAKQGNNANQIHFAGFKHDAIHYLPKSDVCICPSTRDAAPLAIKEAMACGKPTIVTDIPGARDLVVHQKTGLIIPPNSPEAIAKAIEYLASQPHKTEAFGKAAKEHLEKTFCMKNYLEKFDLVFK</sequence>
<dbReference type="AlphaFoldDB" id="A0A4U5TQS4"/>
<keyword evidence="3" id="KW-1185">Reference proteome</keyword>
<evidence type="ECO:0000313" key="3">
    <source>
        <dbReference type="Proteomes" id="UP000306552"/>
    </source>
</evidence>
<name>A0A4U5TQS4_9FLAO</name>
<gene>
    <name evidence="2" type="ORF">FCN74_05015</name>
</gene>
<dbReference type="RefSeq" id="WP_138931508.1">
    <property type="nucleotide sequence ID" value="NZ_SWMU01000002.1"/>
</dbReference>
<dbReference type="Proteomes" id="UP000306552">
    <property type="component" value="Unassembled WGS sequence"/>
</dbReference>
<organism evidence="2 3">
    <name type="scientific">Mesohalobacter halotolerans</name>
    <dbReference type="NCBI Taxonomy" id="1883405"/>
    <lineage>
        <taxon>Bacteria</taxon>
        <taxon>Pseudomonadati</taxon>
        <taxon>Bacteroidota</taxon>
        <taxon>Flavobacteriia</taxon>
        <taxon>Flavobacteriales</taxon>
        <taxon>Flavobacteriaceae</taxon>
        <taxon>Mesohalobacter</taxon>
    </lineage>
</organism>
<dbReference type="GO" id="GO:0016757">
    <property type="term" value="F:glycosyltransferase activity"/>
    <property type="evidence" value="ECO:0007669"/>
    <property type="project" value="InterPro"/>
</dbReference>
<reference evidence="2 3" key="1">
    <citation type="submission" date="2019-04" db="EMBL/GenBank/DDBJ databases">
        <title>Psychroflexus halotolerans sp. nov., isolated from a marine solar saltern.</title>
        <authorList>
            <person name="Feng X."/>
        </authorList>
    </citation>
    <scope>NUCLEOTIDE SEQUENCE [LARGE SCALE GENOMIC DNA]</scope>
    <source>
        <strain evidence="2 3">WDS2C27</strain>
    </source>
</reference>
<dbReference type="Pfam" id="PF00534">
    <property type="entry name" value="Glycos_transf_1"/>
    <property type="match status" value="1"/>
</dbReference>
<feature type="domain" description="Glycosyl transferase family 1" evidence="1">
    <location>
        <begin position="190"/>
        <end position="330"/>
    </location>
</feature>
<proteinExistence type="predicted"/>
<dbReference type="PANTHER" id="PTHR12526">
    <property type="entry name" value="GLYCOSYLTRANSFERASE"/>
    <property type="match status" value="1"/>
</dbReference>
<dbReference type="InterPro" id="IPR001296">
    <property type="entry name" value="Glyco_trans_1"/>
</dbReference>
<evidence type="ECO:0000259" key="1">
    <source>
        <dbReference type="Pfam" id="PF00534"/>
    </source>
</evidence>
<dbReference type="EMBL" id="SWMU01000002">
    <property type="protein sequence ID" value="TKS56406.1"/>
    <property type="molecule type" value="Genomic_DNA"/>
</dbReference>
<protein>
    <submittedName>
        <fullName evidence="2">Glycosyltransferase family 4 protein</fullName>
    </submittedName>
</protein>
<accession>A0A4U5TQS4</accession>
<evidence type="ECO:0000313" key="2">
    <source>
        <dbReference type="EMBL" id="TKS56406.1"/>
    </source>
</evidence>
<dbReference type="SUPFAM" id="SSF53756">
    <property type="entry name" value="UDP-Glycosyltransferase/glycogen phosphorylase"/>
    <property type="match status" value="1"/>
</dbReference>
<dbReference type="Gene3D" id="3.40.50.2000">
    <property type="entry name" value="Glycogen Phosphorylase B"/>
    <property type="match status" value="2"/>
</dbReference>
<keyword evidence="2" id="KW-0808">Transferase</keyword>
<dbReference type="OrthoDB" id="9811239at2"/>
<comment type="caution">
    <text evidence="2">The sequence shown here is derived from an EMBL/GenBank/DDBJ whole genome shotgun (WGS) entry which is preliminary data.</text>
</comment>